<dbReference type="GO" id="GO:0006525">
    <property type="term" value="P:arginine metabolic process"/>
    <property type="evidence" value="ECO:0007669"/>
    <property type="project" value="UniProtKB-KW"/>
</dbReference>
<evidence type="ECO:0000259" key="14">
    <source>
        <dbReference type="Pfam" id="PF00696"/>
    </source>
</evidence>
<dbReference type="InterPro" id="IPR001048">
    <property type="entry name" value="Asp/Glu/Uridylate_kinase"/>
</dbReference>
<evidence type="ECO:0000256" key="7">
    <source>
        <dbReference type="ARBA" id="ARBA00022679"/>
    </source>
</evidence>
<accession>A0ABC9Q1Z7</accession>
<keyword evidence="5" id="KW-0963">Cytoplasm</keyword>
<evidence type="ECO:0000256" key="4">
    <source>
        <dbReference type="ARBA" id="ARBA00013070"/>
    </source>
</evidence>
<comment type="similarity">
    <text evidence="3 13">Belongs to the carbamate kinase family.</text>
</comment>
<keyword evidence="10" id="KW-0067">ATP-binding</keyword>
<evidence type="ECO:0000256" key="5">
    <source>
        <dbReference type="ARBA" id="ARBA00022490"/>
    </source>
</evidence>
<evidence type="ECO:0000256" key="10">
    <source>
        <dbReference type="ARBA" id="ARBA00022840"/>
    </source>
</evidence>
<dbReference type="NCBIfam" id="NF009007">
    <property type="entry name" value="PRK12352.1"/>
    <property type="match status" value="1"/>
</dbReference>
<keyword evidence="8" id="KW-0547">Nucleotide-binding</keyword>
<dbReference type="Pfam" id="PF00696">
    <property type="entry name" value="AA_kinase"/>
    <property type="match status" value="1"/>
</dbReference>
<dbReference type="EMBL" id="AIDT01000002">
    <property type="protein sequence ID" value="EIA14860.1"/>
    <property type="molecule type" value="Genomic_DNA"/>
</dbReference>
<evidence type="ECO:0000313" key="15">
    <source>
        <dbReference type="EMBL" id="EIA14860.1"/>
    </source>
</evidence>
<dbReference type="SUPFAM" id="SSF53633">
    <property type="entry name" value="Carbamate kinase-like"/>
    <property type="match status" value="1"/>
</dbReference>
<dbReference type="GO" id="GO:0005737">
    <property type="term" value="C:cytoplasm"/>
    <property type="evidence" value="ECO:0007669"/>
    <property type="project" value="UniProtKB-SubCell"/>
</dbReference>
<evidence type="ECO:0000256" key="11">
    <source>
        <dbReference type="ARBA" id="ARBA00048467"/>
    </source>
</evidence>
<organism evidence="15 16">
    <name type="scientific">Staphylococcus aureus subsp. aureus DR10</name>
    <dbReference type="NCBI Taxonomy" id="1155079"/>
    <lineage>
        <taxon>Bacteria</taxon>
        <taxon>Bacillati</taxon>
        <taxon>Bacillota</taxon>
        <taxon>Bacilli</taxon>
        <taxon>Bacillales</taxon>
        <taxon>Staphylococcaceae</taxon>
        <taxon>Staphylococcus</taxon>
    </lineage>
</organism>
<evidence type="ECO:0000256" key="6">
    <source>
        <dbReference type="ARBA" id="ARBA00022503"/>
    </source>
</evidence>
<comment type="pathway">
    <text evidence="2">Metabolic intermediate metabolism; carbamoyl phosphate degradation; CO(2) and NH(3) from carbamoyl phosphate: step 1/1.</text>
</comment>
<evidence type="ECO:0000256" key="9">
    <source>
        <dbReference type="ARBA" id="ARBA00022777"/>
    </source>
</evidence>
<feature type="domain" description="Aspartate/glutamate/uridylate kinase" evidence="14">
    <location>
        <begin position="6"/>
        <end position="286"/>
    </location>
</feature>
<sequence>MNMMAKIVVALGGNALGKSPQEQLELVKNTAKSLVGLITKGHEIVISHGNGPQVGSINLGLNYAAEHNQGPSFPFAECGAMSQAYIGYQLQESLQNELHSIGMDKQVVTLVTQVEVDENDPAFNNPSKPIGLFYNKEEAEQIQKDKGFIFVEDAGRGYRRVVPSPQPISIIELESIKTLIKNDTLVIAAGGGGIPVIREQHDGFKGIDAVIDKDKTSALLGANIQCDQLIILTAIDYVYINFNTENQQPLKTTNVDELKRYIDENQFAKGSMLPKIEAAISFIENNPKGSVLITSLNELDAALEGKVGTVIKK</sequence>
<evidence type="ECO:0000256" key="3">
    <source>
        <dbReference type="ARBA" id="ARBA00011066"/>
    </source>
</evidence>
<keyword evidence="6" id="KW-0056">Arginine metabolism</keyword>
<dbReference type="PANTHER" id="PTHR30409:SF1">
    <property type="entry name" value="CARBAMATE KINASE-RELATED"/>
    <property type="match status" value="1"/>
</dbReference>
<comment type="subcellular location">
    <subcellularLocation>
        <location evidence="1">Cytoplasm</location>
    </subcellularLocation>
</comment>
<dbReference type="PIRSF" id="PIRSF000723">
    <property type="entry name" value="Carbamate_kin"/>
    <property type="match status" value="1"/>
</dbReference>
<proteinExistence type="inferred from homology"/>
<dbReference type="Gene3D" id="3.40.1160.10">
    <property type="entry name" value="Acetylglutamate kinase-like"/>
    <property type="match status" value="1"/>
</dbReference>
<name>A0ABC9Q1Z7_STAA5</name>
<dbReference type="PANTHER" id="PTHR30409">
    <property type="entry name" value="CARBAMATE KINASE"/>
    <property type="match status" value="1"/>
</dbReference>
<dbReference type="NCBIfam" id="TIGR00746">
    <property type="entry name" value="arcC"/>
    <property type="match status" value="1"/>
</dbReference>
<dbReference type="GO" id="GO:0008804">
    <property type="term" value="F:carbamate kinase activity"/>
    <property type="evidence" value="ECO:0007669"/>
    <property type="project" value="UniProtKB-UniRule"/>
</dbReference>
<evidence type="ECO:0000256" key="1">
    <source>
        <dbReference type="ARBA" id="ARBA00004496"/>
    </source>
</evidence>
<evidence type="ECO:0000256" key="8">
    <source>
        <dbReference type="ARBA" id="ARBA00022741"/>
    </source>
</evidence>
<dbReference type="InterPro" id="IPR003964">
    <property type="entry name" value="Carb_kinase"/>
</dbReference>
<comment type="catalytic activity">
    <reaction evidence="11">
        <text>hydrogencarbonate + NH4(+) + ATP = carbamoyl phosphate + ADP + H2O + H(+)</text>
        <dbReference type="Rhea" id="RHEA:10152"/>
        <dbReference type="ChEBI" id="CHEBI:15377"/>
        <dbReference type="ChEBI" id="CHEBI:15378"/>
        <dbReference type="ChEBI" id="CHEBI:17544"/>
        <dbReference type="ChEBI" id="CHEBI:28938"/>
        <dbReference type="ChEBI" id="CHEBI:30616"/>
        <dbReference type="ChEBI" id="CHEBI:58228"/>
        <dbReference type="ChEBI" id="CHEBI:456216"/>
        <dbReference type="EC" id="2.7.2.2"/>
    </reaction>
</comment>
<evidence type="ECO:0000313" key="16">
    <source>
        <dbReference type="Proteomes" id="UP000003093"/>
    </source>
</evidence>
<dbReference type="CDD" id="cd04235">
    <property type="entry name" value="AAK_CK"/>
    <property type="match status" value="1"/>
</dbReference>
<gene>
    <name evidence="15" type="ORF">ST398NM02_1164</name>
</gene>
<protein>
    <recommendedName>
        <fullName evidence="4 12">Carbamate kinase</fullName>
    </recommendedName>
</protein>
<dbReference type="Proteomes" id="UP000003093">
    <property type="component" value="Unassembled WGS sequence"/>
</dbReference>
<reference evidence="15 16" key="1">
    <citation type="journal article" date="2012" name="MBio">
        <title>Identification of a highly transmissible animal-independent Staphylococcus aureus ST398 clone with distinct genomic and cell adhesion properties.</title>
        <authorList>
            <person name="Uhlemann A.C."/>
            <person name="Porcella S.F."/>
            <person name="Trivedi S."/>
            <person name="Sullivan S.B."/>
            <person name="Hafer C."/>
            <person name="Kennedy A.D."/>
            <person name="Barbian K.D."/>
            <person name="McCarthy A.J."/>
            <person name="Street C."/>
            <person name="Hirschberg D.L."/>
            <person name="Lipkin W.I."/>
            <person name="Lindsay J.A."/>
            <person name="DeLeo F.R."/>
            <person name="Lowy F.D."/>
        </authorList>
    </citation>
    <scope>NUCLEOTIDE SEQUENCE [LARGE SCALE GENOMIC DNA]</scope>
    <source>
        <strain evidence="15 16">DR10</strain>
    </source>
</reference>
<evidence type="ECO:0000256" key="2">
    <source>
        <dbReference type="ARBA" id="ARBA00005118"/>
    </source>
</evidence>
<dbReference type="FunFam" id="3.40.1160.10:FF:000007">
    <property type="entry name" value="Carbamate kinase"/>
    <property type="match status" value="1"/>
</dbReference>
<dbReference type="AlphaFoldDB" id="A0ABC9Q1Z7"/>
<keyword evidence="7 13" id="KW-0808">Transferase</keyword>
<dbReference type="GO" id="GO:0005524">
    <property type="term" value="F:ATP binding"/>
    <property type="evidence" value="ECO:0007669"/>
    <property type="project" value="UniProtKB-KW"/>
</dbReference>
<dbReference type="PRINTS" id="PR01469">
    <property type="entry name" value="CARBMTKINASE"/>
</dbReference>
<evidence type="ECO:0000256" key="12">
    <source>
        <dbReference type="NCBIfam" id="TIGR00746"/>
    </source>
</evidence>
<comment type="caution">
    <text evidence="15">The sequence shown here is derived from an EMBL/GenBank/DDBJ whole genome shotgun (WGS) entry which is preliminary data.</text>
</comment>
<dbReference type="InterPro" id="IPR036393">
    <property type="entry name" value="AceGlu_kinase-like_sf"/>
</dbReference>
<keyword evidence="9 13" id="KW-0418">Kinase</keyword>
<evidence type="ECO:0000256" key="13">
    <source>
        <dbReference type="PIRNR" id="PIRNR000723"/>
    </source>
</evidence>